<reference evidence="8" key="1">
    <citation type="submission" date="2018-05" db="EMBL/GenBank/DDBJ databases">
        <authorList>
            <person name="Lanie J.A."/>
            <person name="Ng W.-L."/>
            <person name="Kazmierczak K.M."/>
            <person name="Andrzejewski T.M."/>
            <person name="Davidsen T.M."/>
            <person name="Wayne K.J."/>
            <person name="Tettelin H."/>
            <person name="Glass J.I."/>
            <person name="Rusch D."/>
            <person name="Podicherti R."/>
            <person name="Tsui H.-C.T."/>
            <person name="Winkler M.E."/>
        </authorList>
    </citation>
    <scope>NUCLEOTIDE SEQUENCE</scope>
</reference>
<dbReference type="GO" id="GO:0055085">
    <property type="term" value="P:transmembrane transport"/>
    <property type="evidence" value="ECO:0007669"/>
    <property type="project" value="InterPro"/>
</dbReference>
<feature type="transmembrane region" description="Helical" evidence="7">
    <location>
        <begin position="66"/>
        <end position="88"/>
    </location>
</feature>
<dbReference type="AlphaFoldDB" id="A0A382G1S5"/>
<evidence type="ECO:0000256" key="7">
    <source>
        <dbReference type="SAM" id="Phobius"/>
    </source>
</evidence>
<keyword evidence="2" id="KW-0813">Transport</keyword>
<name>A0A382G1S5_9ZZZZ</name>
<dbReference type="EMBL" id="UINC01052784">
    <property type="protein sequence ID" value="SVB68513.1"/>
    <property type="molecule type" value="Genomic_DNA"/>
</dbReference>
<evidence type="ECO:0000256" key="4">
    <source>
        <dbReference type="ARBA" id="ARBA00022692"/>
    </source>
</evidence>
<keyword evidence="5 7" id="KW-1133">Transmembrane helix</keyword>
<evidence type="ECO:0000256" key="5">
    <source>
        <dbReference type="ARBA" id="ARBA00022989"/>
    </source>
</evidence>
<organism evidence="8">
    <name type="scientific">marine metagenome</name>
    <dbReference type="NCBI Taxonomy" id="408172"/>
    <lineage>
        <taxon>unclassified sequences</taxon>
        <taxon>metagenomes</taxon>
        <taxon>ecological metagenomes</taxon>
    </lineage>
</organism>
<comment type="subcellular location">
    <subcellularLocation>
        <location evidence="1">Membrane</location>
        <topology evidence="1">Multi-pass membrane protein</topology>
    </subcellularLocation>
</comment>
<feature type="transmembrane region" description="Helical" evidence="7">
    <location>
        <begin position="256"/>
        <end position="273"/>
    </location>
</feature>
<protein>
    <recommendedName>
        <fullName evidence="9">Auxin efflux carrier</fullName>
    </recommendedName>
</protein>
<keyword evidence="3" id="KW-1003">Cell membrane</keyword>
<evidence type="ECO:0008006" key="9">
    <source>
        <dbReference type="Google" id="ProtNLM"/>
    </source>
</evidence>
<feature type="transmembrane region" description="Helical" evidence="7">
    <location>
        <begin position="165"/>
        <end position="183"/>
    </location>
</feature>
<gene>
    <name evidence="8" type="ORF">METZ01_LOCUS221367</name>
</gene>
<feature type="transmembrane region" description="Helical" evidence="7">
    <location>
        <begin position="189"/>
        <end position="212"/>
    </location>
</feature>
<feature type="transmembrane region" description="Helical" evidence="7">
    <location>
        <begin position="6"/>
        <end position="23"/>
    </location>
</feature>
<keyword evidence="6 7" id="KW-0472">Membrane</keyword>
<feature type="transmembrane region" description="Helical" evidence="7">
    <location>
        <begin position="95"/>
        <end position="115"/>
    </location>
</feature>
<feature type="transmembrane region" description="Helical" evidence="7">
    <location>
        <begin position="127"/>
        <end position="145"/>
    </location>
</feature>
<dbReference type="Pfam" id="PF03547">
    <property type="entry name" value="Mem_trans"/>
    <property type="match status" value="1"/>
</dbReference>
<dbReference type="GO" id="GO:0016020">
    <property type="term" value="C:membrane"/>
    <property type="evidence" value="ECO:0007669"/>
    <property type="project" value="UniProtKB-SubCell"/>
</dbReference>
<proteinExistence type="predicted"/>
<feature type="transmembrane region" description="Helical" evidence="7">
    <location>
        <begin position="35"/>
        <end position="54"/>
    </location>
</feature>
<evidence type="ECO:0000256" key="6">
    <source>
        <dbReference type="ARBA" id="ARBA00023136"/>
    </source>
</evidence>
<evidence type="ECO:0000313" key="8">
    <source>
        <dbReference type="EMBL" id="SVB68513.1"/>
    </source>
</evidence>
<feature type="transmembrane region" description="Helical" evidence="7">
    <location>
        <begin position="224"/>
        <end position="250"/>
    </location>
</feature>
<keyword evidence="4 7" id="KW-0812">Transmembrane</keyword>
<evidence type="ECO:0000256" key="2">
    <source>
        <dbReference type="ARBA" id="ARBA00022448"/>
    </source>
</evidence>
<accession>A0A382G1S5</accession>
<evidence type="ECO:0000256" key="3">
    <source>
        <dbReference type="ARBA" id="ARBA00022475"/>
    </source>
</evidence>
<dbReference type="InterPro" id="IPR004776">
    <property type="entry name" value="Mem_transp_PIN-like"/>
</dbReference>
<feature type="transmembrane region" description="Helical" evidence="7">
    <location>
        <begin position="280"/>
        <end position="302"/>
    </location>
</feature>
<evidence type="ECO:0000256" key="1">
    <source>
        <dbReference type="ARBA" id="ARBA00004141"/>
    </source>
</evidence>
<sequence>MLSYLFEAVLPIFAIGALGYFFGKKNIFDNRSAFAINKFVMLVSVPALCIHFLAKAPIENFDLRLLGGYLLSEIVMYTAGFLLAKIVFNKSTIEALLIGLAIALTNHVLFVLPIALEIFGDGKVTTIISIISMDGLLLFSVTIIAMDSITNKGETIVDTLKKIAINPPLIGIALGFCISLSKIELSNGVLVFLDQLGSTASPALLFSLGVILSSQKLDEFNKLVGLLTFIKLIAHPLLAWCFISLIFGHYPIEHKSALMVAAAPCGVMSYMLALNYKVPVTVIAPIIFYTSIGSLLTISFVAGL</sequence>
<dbReference type="PANTHER" id="PTHR36838">
    <property type="entry name" value="AUXIN EFFLUX CARRIER FAMILY PROTEIN"/>
    <property type="match status" value="1"/>
</dbReference>
<dbReference type="PANTHER" id="PTHR36838:SF3">
    <property type="entry name" value="TRANSPORTER AUXIN EFFLUX CARRIER EC FAMILY"/>
    <property type="match status" value="1"/>
</dbReference>